<protein>
    <submittedName>
        <fullName evidence="2">Uncharacterized protein</fullName>
    </submittedName>
</protein>
<comment type="caution">
    <text evidence="2">The sequence shown here is derived from an EMBL/GenBank/DDBJ whole genome shotgun (WGS) entry which is preliminary data.</text>
</comment>
<dbReference type="Proteomes" id="UP001224775">
    <property type="component" value="Unassembled WGS sequence"/>
</dbReference>
<accession>A0AAD9D7T7</accession>
<proteinExistence type="predicted"/>
<dbReference type="AlphaFoldDB" id="A0AAD9D7T7"/>
<keyword evidence="3" id="KW-1185">Reference proteome</keyword>
<evidence type="ECO:0000313" key="2">
    <source>
        <dbReference type="EMBL" id="KAK1736004.1"/>
    </source>
</evidence>
<sequence>MQELPDATDDFVDDPPTVPSTMQEEEEKKVDEADKTPDVEKAVVTPYDAIQASDNNYDAEPRKKSAGPTSVATSK</sequence>
<feature type="region of interest" description="Disordered" evidence="1">
    <location>
        <begin position="1"/>
        <end position="75"/>
    </location>
</feature>
<gene>
    <name evidence="2" type="ORF">QTG54_013140</name>
</gene>
<name>A0AAD9D7T7_9STRA</name>
<evidence type="ECO:0000256" key="1">
    <source>
        <dbReference type="SAM" id="MobiDB-lite"/>
    </source>
</evidence>
<reference evidence="2" key="1">
    <citation type="submission" date="2023-06" db="EMBL/GenBank/DDBJ databases">
        <title>Survivors Of The Sea: Transcriptome response of Skeletonema marinoi to long-term dormancy.</title>
        <authorList>
            <person name="Pinder M.I.M."/>
            <person name="Kourtchenko O."/>
            <person name="Robertson E.K."/>
            <person name="Larsson T."/>
            <person name="Maumus F."/>
            <person name="Osuna-Cruz C.M."/>
            <person name="Vancaester E."/>
            <person name="Stenow R."/>
            <person name="Vandepoele K."/>
            <person name="Ploug H."/>
            <person name="Bruchert V."/>
            <person name="Godhe A."/>
            <person name="Topel M."/>
        </authorList>
    </citation>
    <scope>NUCLEOTIDE SEQUENCE</scope>
    <source>
        <strain evidence="2">R05AC</strain>
    </source>
</reference>
<organism evidence="2 3">
    <name type="scientific">Skeletonema marinoi</name>
    <dbReference type="NCBI Taxonomy" id="267567"/>
    <lineage>
        <taxon>Eukaryota</taxon>
        <taxon>Sar</taxon>
        <taxon>Stramenopiles</taxon>
        <taxon>Ochrophyta</taxon>
        <taxon>Bacillariophyta</taxon>
        <taxon>Coscinodiscophyceae</taxon>
        <taxon>Thalassiosirophycidae</taxon>
        <taxon>Thalassiosirales</taxon>
        <taxon>Skeletonemataceae</taxon>
        <taxon>Skeletonema</taxon>
        <taxon>Skeletonema marinoi-dohrnii complex</taxon>
    </lineage>
</organism>
<feature type="compositionally biased region" description="Acidic residues" evidence="1">
    <location>
        <begin position="1"/>
        <end position="13"/>
    </location>
</feature>
<dbReference type="EMBL" id="JATAAI010000030">
    <property type="protein sequence ID" value="KAK1736004.1"/>
    <property type="molecule type" value="Genomic_DNA"/>
</dbReference>
<evidence type="ECO:0000313" key="3">
    <source>
        <dbReference type="Proteomes" id="UP001224775"/>
    </source>
</evidence>
<feature type="compositionally biased region" description="Basic and acidic residues" evidence="1">
    <location>
        <begin position="26"/>
        <end position="41"/>
    </location>
</feature>